<keyword evidence="2" id="KW-0648">Protein biosynthesis</keyword>
<dbReference type="GO" id="GO:0003746">
    <property type="term" value="F:translation elongation factor activity"/>
    <property type="evidence" value="ECO:0007669"/>
    <property type="project" value="UniProtKB-KW"/>
</dbReference>
<dbReference type="GO" id="GO:0032784">
    <property type="term" value="P:regulation of DNA-templated transcription elongation"/>
    <property type="evidence" value="ECO:0007669"/>
    <property type="project" value="InterPro"/>
</dbReference>
<protein>
    <submittedName>
        <fullName evidence="2">GreA/GreB family elongation factor</fullName>
    </submittedName>
</protein>
<dbReference type="Pfam" id="PF01272">
    <property type="entry name" value="GreA_GreB"/>
    <property type="match status" value="1"/>
</dbReference>
<dbReference type="PROSITE" id="PS00830">
    <property type="entry name" value="GREAB_2"/>
    <property type="match status" value="1"/>
</dbReference>
<reference evidence="3" key="1">
    <citation type="submission" date="2020-07" db="EMBL/GenBank/DDBJ databases">
        <title>Description of Mycobacterium gordonae subsp. intergordonae subsp.nov. and Mycobacterium gordonae subsp. gordonae subsp. nov.</title>
        <authorList>
            <person name="Yu X."/>
        </authorList>
    </citation>
    <scope>NUCLEOTIDE SEQUENCE [LARGE SCALE GENOMIC DNA]</scope>
    <source>
        <strain evidence="3">24</strain>
    </source>
</reference>
<dbReference type="InterPro" id="IPR036953">
    <property type="entry name" value="GreA/GreB_C_sf"/>
</dbReference>
<sequence>MTAPTWMSRQAYERLQQKLSGLRRLMGSAADADEVSMQIQRIHDLMLDAIVGDDPPDDGIAEPGMVVTVRFEDSGDIETFLLGVRGAEHGDVEVYSTRSPLGAALVGASPGEQRTYRLPSGTTLTVTLLAAVPYGVHVADLSA</sequence>
<dbReference type="Gene3D" id="3.10.50.30">
    <property type="entry name" value="Transcription elongation factor, GreA/GreB, C-terminal domain"/>
    <property type="match status" value="1"/>
</dbReference>
<reference evidence="2 3" key="2">
    <citation type="submission" date="2020-07" db="EMBL/GenBank/DDBJ databases">
        <authorList>
            <person name="Yu X."/>
        </authorList>
    </citation>
    <scope>NUCLEOTIDE SEQUENCE [LARGE SCALE GENOMIC DNA]</scope>
    <source>
        <strain evidence="3">24</strain>
    </source>
</reference>
<accession>A0A7D6I0I1</accession>
<evidence type="ECO:0000259" key="1">
    <source>
        <dbReference type="Pfam" id="PF01272"/>
    </source>
</evidence>
<proteinExistence type="predicted"/>
<gene>
    <name evidence="2" type="ORF">H0P51_11845</name>
</gene>
<evidence type="ECO:0000313" key="2">
    <source>
        <dbReference type="EMBL" id="QLL09495.1"/>
    </source>
</evidence>
<dbReference type="InterPro" id="IPR001437">
    <property type="entry name" value="Tscrpt_elong_fac_GreA/B_C"/>
</dbReference>
<dbReference type="EMBL" id="CP059165">
    <property type="protein sequence ID" value="QLL09495.1"/>
    <property type="molecule type" value="Genomic_DNA"/>
</dbReference>
<dbReference type="InterPro" id="IPR018151">
    <property type="entry name" value="TF_GreA/GreB_CS"/>
</dbReference>
<dbReference type="Proteomes" id="UP000510682">
    <property type="component" value="Chromosome"/>
</dbReference>
<dbReference type="GO" id="GO:0003677">
    <property type="term" value="F:DNA binding"/>
    <property type="evidence" value="ECO:0007669"/>
    <property type="project" value="InterPro"/>
</dbReference>
<name>A0A7D6I0I1_9MYCO</name>
<keyword evidence="3" id="KW-1185">Reference proteome</keyword>
<dbReference type="KEGG" id="mgor:H0P51_11845"/>
<dbReference type="AlphaFoldDB" id="A0A7D6I0I1"/>
<dbReference type="RefSeq" id="WP_180918219.1">
    <property type="nucleotide sequence ID" value="NZ_CP059165.1"/>
</dbReference>
<feature type="domain" description="Transcription elongation factor GreA/GreB C-terminal" evidence="1">
    <location>
        <begin position="59"/>
        <end position="129"/>
    </location>
</feature>
<evidence type="ECO:0000313" key="3">
    <source>
        <dbReference type="Proteomes" id="UP000510682"/>
    </source>
</evidence>
<reference evidence="3" key="3">
    <citation type="submission" date="2023-07" db="EMBL/GenBank/DDBJ databases">
        <title>Description of Mycobacterium gordonae subsp. intergordonae subsp.nov. and Mycobacterium gordonae subsp. gordonae subsp. nov.</title>
        <authorList>
            <person name="Huang H."/>
        </authorList>
    </citation>
    <scope>NUCLEOTIDE SEQUENCE [LARGE SCALE GENOMIC DNA]</scope>
    <source>
        <strain evidence="3">24</strain>
    </source>
</reference>
<dbReference type="SUPFAM" id="SSF54534">
    <property type="entry name" value="FKBP-like"/>
    <property type="match status" value="1"/>
</dbReference>
<keyword evidence="2" id="KW-0251">Elongation factor</keyword>
<organism evidence="2 3">
    <name type="scientific">Mycobacterium vicinigordonae</name>
    <dbReference type="NCBI Taxonomy" id="1719132"/>
    <lineage>
        <taxon>Bacteria</taxon>
        <taxon>Bacillati</taxon>
        <taxon>Actinomycetota</taxon>
        <taxon>Actinomycetes</taxon>
        <taxon>Mycobacteriales</taxon>
        <taxon>Mycobacteriaceae</taxon>
        <taxon>Mycobacterium</taxon>
    </lineage>
</organism>